<feature type="transmembrane region" description="Helical" evidence="6">
    <location>
        <begin position="177"/>
        <end position="197"/>
    </location>
</feature>
<dbReference type="Gene3D" id="1.20.1740.10">
    <property type="entry name" value="Amino acid/polyamine transporter I"/>
    <property type="match status" value="1"/>
</dbReference>
<feature type="domain" description="UspA" evidence="7">
    <location>
        <begin position="639"/>
        <end position="710"/>
    </location>
</feature>
<dbReference type="GO" id="GO:0005886">
    <property type="term" value="C:plasma membrane"/>
    <property type="evidence" value="ECO:0007669"/>
    <property type="project" value="UniProtKB-SubCell"/>
</dbReference>
<keyword evidence="2" id="KW-1003">Cell membrane</keyword>
<dbReference type="Proteomes" id="UP000195137">
    <property type="component" value="Unassembled WGS sequence"/>
</dbReference>
<dbReference type="AlphaFoldDB" id="A0A1Y3GB49"/>
<evidence type="ECO:0000256" key="4">
    <source>
        <dbReference type="ARBA" id="ARBA00022989"/>
    </source>
</evidence>
<keyword evidence="3 6" id="KW-0812">Transmembrane</keyword>
<sequence>MGFLSVFSISVGTMVGAGIFVLPGMAAAMAGPGSIISFILSGVLALITAFCISEMATAIPKAGGTYVFMKRSLGSAVGSSVGIATWLGLLIKGSFAFVGFGGYLAALIAVNEIFLAVIASVLFILINIVGVKSSGGIQNLMLFFLTILLFLFIFLGMGHVELSQFVWVDTGVSETLATAGFVFVSYVGIAEASAIAEEVKDPGKNLPRAIIGSILFVILLYSLIMVVVVGAYPYEQLADSTTPILDVAEDFLGSLGVTVMVLAGVFATLSTGNASLMSSARYPFAMAKDGLMPDWLTKINKKFKTPVKAIVLSGFVLTVMLLIFPVQRLAEMTSALNILVFAFVNLSLIVLREAETDWYRPEFKAPLYPYLPAIGFFGSLGMLFSMGELMPIVFAFSVIILGLVWYYLVKDNVKDESEVRGAITQRKASKALDNFDEKTKDFEDYRVLVPITDIKHVENLIKIAMEIAEDKKGRIIPAIILEIPDQTPLYAYKNKYAKKREMLEEAVLNIIEENAEYDIMEEEVIVYTHSFKKTTVDLAEKEDADLILLEWLDEFSHSELLGSSVDYILHNAESDVAVFKDRGFNPTKHNKILLPTRLSSKIGLTLDLSSAIARKGNGFIELLRIINPRASSNEIEKIKEFQKRSEKRIKEESSSRIIKSKDVTKALINESRKFDLVVMSASQESALKGFLFGTIPNEVADKTDTSVLIVQEKKSRRPKTTTKIKIKISGILRWITRKIEY</sequence>
<evidence type="ECO:0000313" key="9">
    <source>
        <dbReference type="Proteomes" id="UP000195137"/>
    </source>
</evidence>
<feature type="transmembrane region" description="Helical" evidence="6">
    <location>
        <begin position="392"/>
        <end position="409"/>
    </location>
</feature>
<dbReference type="PANTHER" id="PTHR42770:SF11">
    <property type="entry name" value="INNER MEMBRANE TRANSPORT PROTEIN YBAT"/>
    <property type="match status" value="1"/>
</dbReference>
<evidence type="ECO:0000256" key="3">
    <source>
        <dbReference type="ARBA" id="ARBA00022692"/>
    </source>
</evidence>
<feature type="transmembrane region" description="Helical" evidence="6">
    <location>
        <begin position="252"/>
        <end position="276"/>
    </location>
</feature>
<dbReference type="PANTHER" id="PTHR42770">
    <property type="entry name" value="AMINO ACID TRANSPORTER-RELATED"/>
    <property type="match status" value="1"/>
</dbReference>
<protein>
    <submittedName>
        <fullName evidence="8">Amino acid transporter fused to UspA-like domain</fullName>
    </submittedName>
</protein>
<dbReference type="GO" id="GO:0022857">
    <property type="term" value="F:transmembrane transporter activity"/>
    <property type="evidence" value="ECO:0007669"/>
    <property type="project" value="InterPro"/>
</dbReference>
<proteinExistence type="predicted"/>
<gene>
    <name evidence="8" type="ORF">AMET1_0294</name>
</gene>
<dbReference type="InterPro" id="IPR014729">
    <property type="entry name" value="Rossmann-like_a/b/a_fold"/>
</dbReference>
<dbReference type="RefSeq" id="WP_086636720.1">
    <property type="nucleotide sequence ID" value="NZ_MRZU01000003.1"/>
</dbReference>
<reference evidence="8 9" key="1">
    <citation type="submission" date="2016-12" db="EMBL/GenBank/DDBJ databases">
        <title>Discovery of methanogenic haloarchaea.</title>
        <authorList>
            <person name="Sorokin D.Y."/>
            <person name="Makarova K.S."/>
            <person name="Abbas B."/>
            <person name="Ferrer M."/>
            <person name="Golyshin P.N."/>
        </authorList>
    </citation>
    <scope>NUCLEOTIDE SEQUENCE [LARGE SCALE GENOMIC DNA]</scope>
    <source>
        <strain evidence="8">AMET1</strain>
    </source>
</reference>
<feature type="transmembrane region" description="Helical" evidence="6">
    <location>
        <begin position="7"/>
        <end position="29"/>
    </location>
</feature>
<dbReference type="Pfam" id="PF00582">
    <property type="entry name" value="Usp"/>
    <property type="match status" value="2"/>
</dbReference>
<feature type="transmembrane region" description="Helical" evidence="6">
    <location>
        <begin position="140"/>
        <end position="157"/>
    </location>
</feature>
<keyword evidence="9" id="KW-1185">Reference proteome</keyword>
<evidence type="ECO:0000256" key="1">
    <source>
        <dbReference type="ARBA" id="ARBA00004651"/>
    </source>
</evidence>
<feature type="transmembrane region" description="Helical" evidence="6">
    <location>
        <begin position="332"/>
        <end position="351"/>
    </location>
</feature>
<dbReference type="InterPro" id="IPR050367">
    <property type="entry name" value="APC_superfamily"/>
</dbReference>
<organism evidence="8 9">
    <name type="scientific">Methanonatronarchaeum thermophilum</name>
    <dbReference type="NCBI Taxonomy" id="1927129"/>
    <lineage>
        <taxon>Archaea</taxon>
        <taxon>Methanobacteriati</taxon>
        <taxon>Methanobacteriota</taxon>
        <taxon>Methanonatronarchaeia</taxon>
        <taxon>Methanonatronarchaeales</taxon>
        <taxon>Methanonatronarchaeaceae</taxon>
        <taxon>Methanonatronarchaeum</taxon>
    </lineage>
</organism>
<dbReference type="CDD" id="cd00293">
    <property type="entry name" value="USP-like"/>
    <property type="match status" value="1"/>
</dbReference>
<feature type="transmembrane region" description="Helical" evidence="6">
    <location>
        <begin position="367"/>
        <end position="386"/>
    </location>
</feature>
<comment type="subcellular location">
    <subcellularLocation>
        <location evidence="1">Cell membrane</location>
        <topology evidence="1">Multi-pass membrane protein</topology>
    </subcellularLocation>
</comment>
<feature type="transmembrane region" description="Helical" evidence="6">
    <location>
        <begin position="209"/>
        <end position="232"/>
    </location>
</feature>
<dbReference type="InterPro" id="IPR002293">
    <property type="entry name" value="AA/rel_permease1"/>
</dbReference>
<evidence type="ECO:0000259" key="7">
    <source>
        <dbReference type="Pfam" id="PF00582"/>
    </source>
</evidence>
<evidence type="ECO:0000256" key="6">
    <source>
        <dbReference type="SAM" id="Phobius"/>
    </source>
</evidence>
<evidence type="ECO:0000313" key="8">
    <source>
        <dbReference type="EMBL" id="OUJ18648.1"/>
    </source>
</evidence>
<name>A0A1Y3GB49_9EURY</name>
<feature type="transmembrane region" description="Helical" evidence="6">
    <location>
        <begin position="73"/>
        <end position="91"/>
    </location>
</feature>
<feature type="domain" description="UspA" evidence="7">
    <location>
        <begin position="446"/>
        <end position="580"/>
    </location>
</feature>
<feature type="transmembrane region" description="Helical" evidence="6">
    <location>
        <begin position="35"/>
        <end position="52"/>
    </location>
</feature>
<keyword evidence="5 6" id="KW-0472">Membrane</keyword>
<dbReference type="SUPFAM" id="SSF52402">
    <property type="entry name" value="Adenine nucleotide alpha hydrolases-like"/>
    <property type="match status" value="2"/>
</dbReference>
<evidence type="ECO:0000256" key="5">
    <source>
        <dbReference type="ARBA" id="ARBA00023136"/>
    </source>
</evidence>
<dbReference type="InterPro" id="IPR006016">
    <property type="entry name" value="UspA"/>
</dbReference>
<dbReference type="EMBL" id="MRZU01000003">
    <property type="protein sequence ID" value="OUJ18648.1"/>
    <property type="molecule type" value="Genomic_DNA"/>
</dbReference>
<feature type="transmembrane region" description="Helical" evidence="6">
    <location>
        <begin position="103"/>
        <end position="128"/>
    </location>
</feature>
<dbReference type="Gene3D" id="3.40.50.620">
    <property type="entry name" value="HUPs"/>
    <property type="match status" value="2"/>
</dbReference>
<dbReference type="Pfam" id="PF13520">
    <property type="entry name" value="AA_permease_2"/>
    <property type="match status" value="1"/>
</dbReference>
<feature type="transmembrane region" description="Helical" evidence="6">
    <location>
        <begin position="307"/>
        <end position="326"/>
    </location>
</feature>
<evidence type="ECO:0000256" key="2">
    <source>
        <dbReference type="ARBA" id="ARBA00022475"/>
    </source>
</evidence>
<accession>A0A1Y3GB49</accession>
<comment type="caution">
    <text evidence="8">The sequence shown here is derived from an EMBL/GenBank/DDBJ whole genome shotgun (WGS) entry which is preliminary data.</text>
</comment>
<keyword evidence="4 6" id="KW-1133">Transmembrane helix</keyword>